<accession>A0A7W9BSS2</accession>
<evidence type="ECO:0000313" key="1">
    <source>
        <dbReference type="EMBL" id="MBB5729264.1"/>
    </source>
</evidence>
<evidence type="ECO:0000313" key="2">
    <source>
        <dbReference type="Proteomes" id="UP000546701"/>
    </source>
</evidence>
<dbReference type="AlphaFoldDB" id="A0A7W9BSS2"/>
<keyword evidence="2" id="KW-1185">Reference proteome</keyword>
<organism evidence="1 2">
    <name type="scientific">Sphingomonas prati</name>
    <dbReference type="NCBI Taxonomy" id="1843237"/>
    <lineage>
        <taxon>Bacteria</taxon>
        <taxon>Pseudomonadati</taxon>
        <taxon>Pseudomonadota</taxon>
        <taxon>Alphaproteobacteria</taxon>
        <taxon>Sphingomonadales</taxon>
        <taxon>Sphingomonadaceae</taxon>
        <taxon>Sphingomonas</taxon>
    </lineage>
</organism>
<dbReference type="EMBL" id="JACIJR010000003">
    <property type="protein sequence ID" value="MBB5729264.1"/>
    <property type="molecule type" value="Genomic_DNA"/>
</dbReference>
<gene>
    <name evidence="1" type="ORF">FHS99_001742</name>
</gene>
<name>A0A7W9BSS2_9SPHN</name>
<protein>
    <submittedName>
        <fullName evidence="1">Uncharacterized protein</fullName>
    </submittedName>
</protein>
<proteinExistence type="predicted"/>
<comment type="caution">
    <text evidence="1">The sequence shown here is derived from an EMBL/GenBank/DDBJ whole genome shotgun (WGS) entry which is preliminary data.</text>
</comment>
<dbReference type="Proteomes" id="UP000546701">
    <property type="component" value="Unassembled WGS sequence"/>
</dbReference>
<reference evidence="1 2" key="1">
    <citation type="submission" date="2020-08" db="EMBL/GenBank/DDBJ databases">
        <title>Genomic Encyclopedia of Type Strains, Phase IV (KMG-IV): sequencing the most valuable type-strain genomes for metagenomic binning, comparative biology and taxonomic classification.</title>
        <authorList>
            <person name="Goeker M."/>
        </authorList>
    </citation>
    <scope>NUCLEOTIDE SEQUENCE [LARGE SCALE GENOMIC DNA]</scope>
    <source>
        <strain evidence="1 2">DSM 103336</strain>
    </source>
</reference>
<sequence length="39" mass="4385">MREIGFHRDQFAARPVEQPRQDAATVKPVDAQAEFVLCG</sequence>